<keyword evidence="1" id="KW-0812">Transmembrane</keyword>
<dbReference type="RefSeq" id="WP_151536013.1">
    <property type="nucleotide sequence ID" value="NZ_WBOS01000009.1"/>
</dbReference>
<evidence type="ECO:0000313" key="2">
    <source>
        <dbReference type="EMBL" id="KAB2332282.1"/>
    </source>
</evidence>
<evidence type="ECO:0000313" key="3">
    <source>
        <dbReference type="Proteomes" id="UP000481030"/>
    </source>
</evidence>
<feature type="transmembrane region" description="Helical" evidence="1">
    <location>
        <begin position="27"/>
        <end position="48"/>
    </location>
</feature>
<comment type="caution">
    <text evidence="2">The sequence shown here is derived from an EMBL/GenBank/DDBJ whole genome shotgun (WGS) entry which is preliminary data.</text>
</comment>
<feature type="transmembrane region" description="Helical" evidence="1">
    <location>
        <begin position="5"/>
        <end position="21"/>
    </location>
</feature>
<organism evidence="2 3">
    <name type="scientific">Cytobacillus depressus</name>
    <dbReference type="NCBI Taxonomy" id="1602942"/>
    <lineage>
        <taxon>Bacteria</taxon>
        <taxon>Bacillati</taxon>
        <taxon>Bacillota</taxon>
        <taxon>Bacilli</taxon>
        <taxon>Bacillales</taxon>
        <taxon>Bacillaceae</taxon>
        <taxon>Cytobacillus</taxon>
    </lineage>
</organism>
<dbReference type="EMBL" id="WBOS01000009">
    <property type="protein sequence ID" value="KAB2332282.1"/>
    <property type="molecule type" value="Genomic_DNA"/>
</dbReference>
<proteinExistence type="predicted"/>
<evidence type="ECO:0008006" key="4">
    <source>
        <dbReference type="Google" id="ProtNLM"/>
    </source>
</evidence>
<reference evidence="2 3" key="1">
    <citation type="journal article" date="2016" name="Antonie Van Leeuwenhoek">
        <title>Bacillus depressus sp. nov., isolated from soil of a sunflower field.</title>
        <authorList>
            <person name="Wei X."/>
            <person name="Xin D."/>
            <person name="Xin Y."/>
            <person name="Zhang H."/>
            <person name="Wang T."/>
            <person name="Zhang J."/>
        </authorList>
    </citation>
    <scope>NUCLEOTIDE SEQUENCE [LARGE SCALE GENOMIC DNA]</scope>
    <source>
        <strain evidence="2 3">BZ1</strain>
    </source>
</reference>
<sequence length="202" mass="24295">MIKIIWLYILLFFIALLMGFVGAPQWIVNIVFILFVFVILYILFYPILFEKDLKKIMRFLRKSKQSHYQFIYHMFNGDMQVAEKSIERIRSKQLKNIDKIMLLVKQERFTDAKALLPQLRNSVYKWYYSAAIALEEKDEEAYKKFKSHLKDPIYISWLEMEEKVRLGRKDEALAMLDEQMATLRGLKLLSAAQYQKELEERF</sequence>
<keyword evidence="3" id="KW-1185">Reference proteome</keyword>
<evidence type="ECO:0000256" key="1">
    <source>
        <dbReference type="SAM" id="Phobius"/>
    </source>
</evidence>
<dbReference type="OrthoDB" id="2474954at2"/>
<keyword evidence="1" id="KW-0472">Membrane</keyword>
<gene>
    <name evidence="2" type="ORF">F7731_17070</name>
</gene>
<keyword evidence="1" id="KW-1133">Transmembrane helix</keyword>
<protein>
    <recommendedName>
        <fullName evidence="4">Tetratricopeptide repeat protein</fullName>
    </recommendedName>
</protein>
<dbReference type="AlphaFoldDB" id="A0A6L3V3Q9"/>
<accession>A0A6L3V3Q9</accession>
<name>A0A6L3V3Q9_9BACI</name>
<dbReference type="Proteomes" id="UP000481030">
    <property type="component" value="Unassembled WGS sequence"/>
</dbReference>